<evidence type="ECO:0000313" key="7">
    <source>
        <dbReference type="Proteomes" id="UP000215931"/>
    </source>
</evidence>
<dbReference type="RefSeq" id="WP_095521334.1">
    <property type="nucleotide sequence ID" value="NZ_NPKH01000037.1"/>
</dbReference>
<dbReference type="AlphaFoldDB" id="A0A271K8C9"/>
<dbReference type="InterPro" id="IPR008258">
    <property type="entry name" value="Transglycosylase_SLT_dom_1"/>
</dbReference>
<feature type="domain" description="Transglycosylase SLT" evidence="5">
    <location>
        <begin position="56"/>
        <end position="157"/>
    </location>
</feature>
<dbReference type="Gene3D" id="1.10.530.10">
    <property type="match status" value="1"/>
</dbReference>
<evidence type="ECO:0000313" key="6">
    <source>
        <dbReference type="EMBL" id="PAP92008.1"/>
    </source>
</evidence>
<feature type="region of interest" description="Disordered" evidence="3">
    <location>
        <begin position="207"/>
        <end position="253"/>
    </location>
</feature>
<feature type="signal peptide" evidence="4">
    <location>
        <begin position="1"/>
        <end position="37"/>
    </location>
</feature>
<sequence length="253" mass="26939">MLQHRTGGILRRHGICCRAAILLLSSLSILAPASALLAEDAPIVRPVANDRFAAHIAEASQRFRIPQDWIRAVLHAESAQEIGAVSSAGAMGLMQIMPDTWDELRAHHRLGDDPFDPRDNILAGTAYLRAMLDRYGNVGAMLAAYNAGPGRYDEYLSTGRPLPAETRDYVAKLAPLLGGNPLPVRIETAPRPTNWRDAPLFIVPAGGVSPAGSLHPSSQSETRSTAGSARHDGTATAQPEGIFVAKSGGDSQP</sequence>
<feature type="chain" id="PRO_5012402504" description="Transglycosylase SLT domain-containing protein" evidence="4">
    <location>
        <begin position="38"/>
        <end position="253"/>
    </location>
</feature>
<keyword evidence="7" id="KW-1185">Reference proteome</keyword>
<evidence type="ECO:0000256" key="2">
    <source>
        <dbReference type="ARBA" id="ARBA00009387"/>
    </source>
</evidence>
<evidence type="ECO:0000259" key="5">
    <source>
        <dbReference type="Pfam" id="PF01464"/>
    </source>
</evidence>
<accession>A0A271K8C9</accession>
<comment type="similarity">
    <text evidence="2">Belongs to the virb1 family.</text>
</comment>
<feature type="compositionally biased region" description="Polar residues" evidence="3">
    <location>
        <begin position="215"/>
        <end position="227"/>
    </location>
</feature>
<dbReference type="Pfam" id="PF01464">
    <property type="entry name" value="SLT"/>
    <property type="match status" value="1"/>
</dbReference>
<dbReference type="SUPFAM" id="SSF53955">
    <property type="entry name" value="Lysozyme-like"/>
    <property type="match status" value="1"/>
</dbReference>
<reference evidence="6 7" key="1">
    <citation type="submission" date="2017-08" db="EMBL/GenBank/DDBJ databases">
        <title>Mesorhizobium wenxinae sp. nov., a novel rhizobial species isolated from root nodules of chickpea (Cicer arietinum L.).</title>
        <authorList>
            <person name="Zhang J."/>
        </authorList>
    </citation>
    <scope>NUCLEOTIDE SEQUENCE [LARGE SCALE GENOMIC DNA]</scope>
    <source>
        <strain evidence="7">WYCCWR 10019</strain>
    </source>
</reference>
<evidence type="ECO:0000256" key="4">
    <source>
        <dbReference type="SAM" id="SignalP"/>
    </source>
</evidence>
<proteinExistence type="inferred from homology"/>
<dbReference type="CDD" id="cd00254">
    <property type="entry name" value="LT-like"/>
    <property type="match status" value="1"/>
</dbReference>
<organism evidence="6 7">
    <name type="scientific">Mesorhizobium wenxiniae</name>
    <dbReference type="NCBI Taxonomy" id="2014805"/>
    <lineage>
        <taxon>Bacteria</taxon>
        <taxon>Pseudomonadati</taxon>
        <taxon>Pseudomonadota</taxon>
        <taxon>Alphaproteobacteria</taxon>
        <taxon>Hyphomicrobiales</taxon>
        <taxon>Phyllobacteriaceae</taxon>
        <taxon>Mesorhizobium</taxon>
    </lineage>
</organism>
<name>A0A271K8C9_9HYPH</name>
<evidence type="ECO:0000256" key="3">
    <source>
        <dbReference type="SAM" id="MobiDB-lite"/>
    </source>
</evidence>
<dbReference type="EMBL" id="NPKH01000037">
    <property type="protein sequence ID" value="PAP92008.1"/>
    <property type="molecule type" value="Genomic_DNA"/>
</dbReference>
<dbReference type="OrthoDB" id="9801695at2"/>
<dbReference type="Proteomes" id="UP000215931">
    <property type="component" value="Unassembled WGS sequence"/>
</dbReference>
<dbReference type="PANTHER" id="PTHR37423:SF2">
    <property type="entry name" value="MEMBRANE-BOUND LYTIC MUREIN TRANSGLYCOSYLASE C"/>
    <property type="match status" value="1"/>
</dbReference>
<keyword evidence="4" id="KW-0732">Signal</keyword>
<gene>
    <name evidence="6" type="ORF">CIT31_28850</name>
</gene>
<dbReference type="InterPro" id="IPR023346">
    <property type="entry name" value="Lysozyme-like_dom_sf"/>
</dbReference>
<protein>
    <recommendedName>
        <fullName evidence="5">Transglycosylase SLT domain-containing protein</fullName>
    </recommendedName>
</protein>
<dbReference type="PANTHER" id="PTHR37423">
    <property type="entry name" value="SOLUBLE LYTIC MUREIN TRANSGLYCOSYLASE-RELATED"/>
    <property type="match status" value="1"/>
</dbReference>
<evidence type="ECO:0000256" key="1">
    <source>
        <dbReference type="ARBA" id="ARBA00007734"/>
    </source>
</evidence>
<comment type="similarity">
    <text evidence="1">Belongs to the transglycosylase Slt family.</text>
</comment>
<comment type="caution">
    <text evidence="6">The sequence shown here is derived from an EMBL/GenBank/DDBJ whole genome shotgun (WGS) entry which is preliminary data.</text>
</comment>